<keyword evidence="3" id="KW-1185">Reference proteome</keyword>
<dbReference type="Pfam" id="PF01458">
    <property type="entry name" value="SUFBD_core"/>
    <property type="match status" value="1"/>
</dbReference>
<gene>
    <name evidence="2" type="ORF">QUV98_06010</name>
</gene>
<dbReference type="InterPro" id="IPR000825">
    <property type="entry name" value="SUF_FeS_clus_asmbl_SufBD_core"/>
</dbReference>
<organism evidence="2 3">
    <name type="scientific">Massilimicrobiota timonensis</name>
    <dbReference type="NCBI Taxonomy" id="1776392"/>
    <lineage>
        <taxon>Bacteria</taxon>
        <taxon>Bacillati</taxon>
        <taxon>Bacillota</taxon>
        <taxon>Erysipelotrichia</taxon>
        <taxon>Erysipelotrichales</taxon>
        <taxon>Erysipelotrichaceae</taxon>
        <taxon>Massilimicrobiota</taxon>
    </lineage>
</organism>
<evidence type="ECO:0000313" key="2">
    <source>
        <dbReference type="EMBL" id="MDM8195871.1"/>
    </source>
</evidence>
<sequence length="308" mass="35074">MQAQLLSKIKPIIDLQQDQLSYYMILSSQSSIETRLPQDVLFQDGVLMFQNKKPLTFYMIYAGDEDLHIDIHFQAYCQVNLIEIRVLSSNCTLHKTMKLDEGATVHAFSENLSESAKSLEDVYLQAYANCQYGYSELSDDAFEGRYHFYLDGPEANAKVRTAILSKSQENKHYEILIQHNQPMTYGQMDNYGVVKDKGRLVIDGIGTITKGQHGSSAHQTNKIMMFDESCYACANPYLYIDDYDVQASHAAAVGKMDEEHLYYLQSRGLTKKQAMQLITYGYLMPVVEVIDNDMIKKHFEQSLSKVGA</sequence>
<comment type="caution">
    <text evidence="2">The sequence shown here is derived from an EMBL/GenBank/DDBJ whole genome shotgun (WGS) entry which is preliminary data.</text>
</comment>
<evidence type="ECO:0000259" key="1">
    <source>
        <dbReference type="Pfam" id="PF01458"/>
    </source>
</evidence>
<reference evidence="2 3" key="2">
    <citation type="submission" date="2023-06" db="EMBL/GenBank/DDBJ databases">
        <authorList>
            <person name="Zeman M."/>
            <person name="Kubasova T."/>
            <person name="Jahodarova E."/>
            <person name="Nykrynova M."/>
            <person name="Rychlik I."/>
        </authorList>
    </citation>
    <scope>NUCLEOTIDE SEQUENCE [LARGE SCALE GENOMIC DNA]</scope>
    <source>
        <strain evidence="2 3">ET341</strain>
    </source>
</reference>
<feature type="domain" description="SUF system FeS cluster assembly SufBD core" evidence="1">
    <location>
        <begin position="100"/>
        <end position="281"/>
    </location>
</feature>
<dbReference type="Proteomes" id="UP001529275">
    <property type="component" value="Unassembled WGS sequence"/>
</dbReference>
<dbReference type="EMBL" id="JAUDCK010000017">
    <property type="protein sequence ID" value="MDM8195871.1"/>
    <property type="molecule type" value="Genomic_DNA"/>
</dbReference>
<dbReference type="SUPFAM" id="SSF101960">
    <property type="entry name" value="Stabilizer of iron transporter SufD"/>
    <property type="match status" value="1"/>
</dbReference>
<proteinExistence type="predicted"/>
<reference evidence="3" key="1">
    <citation type="submission" date="2023-06" db="EMBL/GenBank/DDBJ databases">
        <title>Identification and characterization of horizontal gene transfer across gut microbiota members of farm animals based on homology search.</title>
        <authorList>
            <person name="Zeman M."/>
            <person name="Kubasova T."/>
            <person name="Jahodarova E."/>
            <person name="Nykrynova M."/>
            <person name="Rychlik I."/>
        </authorList>
    </citation>
    <scope>NUCLEOTIDE SEQUENCE [LARGE SCALE GENOMIC DNA]</scope>
    <source>
        <strain evidence="3">ET341</strain>
    </source>
</reference>
<dbReference type="InterPro" id="IPR037284">
    <property type="entry name" value="SUF_FeS_clus_asmbl_SufBD_sf"/>
</dbReference>
<accession>A0ABT7UI96</accession>
<name>A0ABT7UI96_9FIRM</name>
<dbReference type="InterPro" id="IPR055346">
    <property type="entry name" value="Fe-S_cluster_assembly_SufBD"/>
</dbReference>
<dbReference type="PANTHER" id="PTHR43575">
    <property type="entry name" value="PROTEIN ABCI7, CHLOROPLASTIC"/>
    <property type="match status" value="1"/>
</dbReference>
<dbReference type="RefSeq" id="WP_289527662.1">
    <property type="nucleotide sequence ID" value="NZ_JAUDCK010000017.1"/>
</dbReference>
<protein>
    <submittedName>
        <fullName evidence="2">SufD family Fe-S cluster assembly protein</fullName>
    </submittedName>
</protein>
<dbReference type="PANTHER" id="PTHR43575:SF1">
    <property type="entry name" value="PROTEIN ABCI7, CHLOROPLASTIC"/>
    <property type="match status" value="1"/>
</dbReference>
<evidence type="ECO:0000313" key="3">
    <source>
        <dbReference type="Proteomes" id="UP001529275"/>
    </source>
</evidence>